<protein>
    <submittedName>
        <fullName evidence="1">Uncharacterized protein</fullName>
    </submittedName>
</protein>
<dbReference type="Proteomes" id="UP000582090">
    <property type="component" value="Unassembled WGS sequence"/>
</dbReference>
<organism evidence="1 2">
    <name type="scientific">Rhizobium metallidurans</name>
    <dbReference type="NCBI Taxonomy" id="1265931"/>
    <lineage>
        <taxon>Bacteria</taxon>
        <taxon>Pseudomonadati</taxon>
        <taxon>Pseudomonadota</taxon>
        <taxon>Alphaproteobacteria</taxon>
        <taxon>Hyphomicrobiales</taxon>
        <taxon>Rhizobiaceae</taxon>
        <taxon>Rhizobium/Agrobacterium group</taxon>
        <taxon>Rhizobium</taxon>
    </lineage>
</organism>
<proteinExistence type="predicted"/>
<name>A0A7W6CRC4_9HYPH</name>
<sequence>MKTITDRELAERLRQALDMLDNGMPSSKRALNIYEMVIRVLDTGARVLEDEQFRSTANDNPGKP</sequence>
<reference evidence="1 2" key="1">
    <citation type="submission" date="2020-08" db="EMBL/GenBank/DDBJ databases">
        <title>Genomic Encyclopedia of Type Strains, Phase IV (KMG-IV): sequencing the most valuable type-strain genomes for metagenomic binning, comparative biology and taxonomic classification.</title>
        <authorList>
            <person name="Goeker M."/>
        </authorList>
    </citation>
    <scope>NUCLEOTIDE SEQUENCE [LARGE SCALE GENOMIC DNA]</scope>
    <source>
        <strain evidence="1 2">DSM 26575</strain>
    </source>
</reference>
<dbReference type="EMBL" id="JACIDW010000006">
    <property type="protein sequence ID" value="MBB3964784.1"/>
    <property type="molecule type" value="Genomic_DNA"/>
</dbReference>
<evidence type="ECO:0000313" key="2">
    <source>
        <dbReference type="Proteomes" id="UP000582090"/>
    </source>
</evidence>
<accession>A0A7W6CRC4</accession>
<dbReference type="AlphaFoldDB" id="A0A7W6CRC4"/>
<comment type="caution">
    <text evidence="1">The sequence shown here is derived from an EMBL/GenBank/DDBJ whole genome shotgun (WGS) entry which is preliminary data.</text>
</comment>
<dbReference type="RefSeq" id="WP_183900405.1">
    <property type="nucleotide sequence ID" value="NZ_JACIDW010000006.1"/>
</dbReference>
<gene>
    <name evidence="1" type="ORF">GGQ67_002447</name>
</gene>
<keyword evidence="2" id="KW-1185">Reference proteome</keyword>
<evidence type="ECO:0000313" key="1">
    <source>
        <dbReference type="EMBL" id="MBB3964784.1"/>
    </source>
</evidence>